<dbReference type="InterPro" id="IPR029409">
    <property type="entry name" value="TMEM237"/>
</dbReference>
<feature type="transmembrane region" description="Helical" evidence="12">
    <location>
        <begin position="321"/>
        <end position="342"/>
    </location>
</feature>
<keyword evidence="6 12" id="KW-1133">Transmembrane helix</keyword>
<comment type="caution">
    <text evidence="13">The sequence shown here is derived from an EMBL/GenBank/DDBJ whole genome shotgun (WGS) entry which is preliminary data.</text>
</comment>
<keyword evidence="9" id="KW-0966">Cell projection</keyword>
<feature type="compositionally biased region" description="Polar residues" evidence="11">
    <location>
        <begin position="160"/>
        <end position="171"/>
    </location>
</feature>
<comment type="similarity">
    <text evidence="3">Belongs to the TMEM237 family.</text>
</comment>
<evidence type="ECO:0000256" key="1">
    <source>
        <dbReference type="ARBA" id="ARBA00004138"/>
    </source>
</evidence>
<proteinExistence type="inferred from homology"/>
<protein>
    <submittedName>
        <fullName evidence="13">Uncharacterized protein</fullName>
    </submittedName>
</protein>
<dbReference type="Pfam" id="PF15383">
    <property type="entry name" value="TMEM237"/>
    <property type="match status" value="1"/>
</dbReference>
<evidence type="ECO:0000256" key="8">
    <source>
        <dbReference type="ARBA" id="ARBA00023136"/>
    </source>
</evidence>
<comment type="subcellular location">
    <subcellularLocation>
        <location evidence="1">Cell projection</location>
        <location evidence="1">Cilium</location>
    </subcellularLocation>
    <subcellularLocation>
        <location evidence="2">Membrane</location>
        <topology evidence="2">Multi-pass membrane protein</topology>
    </subcellularLocation>
</comment>
<name>A0A2A2JR58_9BILA</name>
<organism evidence="13 14">
    <name type="scientific">Diploscapter pachys</name>
    <dbReference type="NCBI Taxonomy" id="2018661"/>
    <lineage>
        <taxon>Eukaryota</taxon>
        <taxon>Metazoa</taxon>
        <taxon>Ecdysozoa</taxon>
        <taxon>Nematoda</taxon>
        <taxon>Chromadorea</taxon>
        <taxon>Rhabditida</taxon>
        <taxon>Rhabditina</taxon>
        <taxon>Rhabditomorpha</taxon>
        <taxon>Rhabditoidea</taxon>
        <taxon>Rhabditidae</taxon>
        <taxon>Diploscapter</taxon>
    </lineage>
</organism>
<keyword evidence="14" id="KW-1185">Reference proteome</keyword>
<keyword evidence="4 12" id="KW-0812">Transmembrane</keyword>
<evidence type="ECO:0000256" key="4">
    <source>
        <dbReference type="ARBA" id="ARBA00022692"/>
    </source>
</evidence>
<accession>A0A2A2JR58</accession>
<evidence type="ECO:0000256" key="11">
    <source>
        <dbReference type="SAM" id="MobiDB-lite"/>
    </source>
</evidence>
<feature type="transmembrane region" description="Helical" evidence="12">
    <location>
        <begin position="362"/>
        <end position="381"/>
    </location>
</feature>
<evidence type="ECO:0000256" key="3">
    <source>
        <dbReference type="ARBA" id="ARBA00008783"/>
    </source>
</evidence>
<keyword evidence="7" id="KW-0969">Cilium</keyword>
<dbReference type="STRING" id="2018661.A0A2A2JR58"/>
<keyword evidence="5" id="KW-0970">Cilium biogenesis/degradation</keyword>
<dbReference type="PANTHER" id="PTHR28388">
    <property type="entry name" value="TRANSMEMBRANE PROTEIN 237"/>
    <property type="match status" value="1"/>
</dbReference>
<evidence type="ECO:0000313" key="14">
    <source>
        <dbReference type="Proteomes" id="UP000218231"/>
    </source>
</evidence>
<feature type="transmembrane region" description="Helical" evidence="12">
    <location>
        <begin position="402"/>
        <end position="422"/>
    </location>
</feature>
<feature type="compositionally biased region" description="Basic and acidic residues" evidence="11">
    <location>
        <begin position="49"/>
        <end position="85"/>
    </location>
</feature>
<dbReference type="Proteomes" id="UP000218231">
    <property type="component" value="Unassembled WGS sequence"/>
</dbReference>
<feature type="compositionally biased region" description="Acidic residues" evidence="11">
    <location>
        <begin position="111"/>
        <end position="132"/>
    </location>
</feature>
<reference evidence="13 14" key="1">
    <citation type="journal article" date="2017" name="Curr. Biol.">
        <title>Genome architecture and evolution of a unichromosomal asexual nematode.</title>
        <authorList>
            <person name="Fradin H."/>
            <person name="Zegar C."/>
            <person name="Gutwein M."/>
            <person name="Lucas J."/>
            <person name="Kovtun M."/>
            <person name="Corcoran D."/>
            <person name="Baugh L.R."/>
            <person name="Kiontke K."/>
            <person name="Gunsalus K."/>
            <person name="Fitch D.H."/>
            <person name="Piano F."/>
        </authorList>
    </citation>
    <scope>NUCLEOTIDE SEQUENCE [LARGE SCALE GENOMIC DNA]</scope>
    <source>
        <strain evidence="13">PF1309</strain>
    </source>
</reference>
<dbReference type="GO" id="GO:0035869">
    <property type="term" value="C:ciliary transition zone"/>
    <property type="evidence" value="ECO:0007669"/>
    <property type="project" value="TreeGrafter"/>
</dbReference>
<evidence type="ECO:0000256" key="9">
    <source>
        <dbReference type="ARBA" id="ARBA00023273"/>
    </source>
</evidence>
<evidence type="ECO:0000256" key="2">
    <source>
        <dbReference type="ARBA" id="ARBA00004141"/>
    </source>
</evidence>
<dbReference type="AlphaFoldDB" id="A0A2A2JR58"/>
<evidence type="ECO:0000256" key="6">
    <source>
        <dbReference type="ARBA" id="ARBA00022989"/>
    </source>
</evidence>
<dbReference type="OrthoDB" id="550113at2759"/>
<feature type="compositionally biased region" description="Basic and acidic residues" evidence="11">
    <location>
        <begin position="140"/>
        <end position="156"/>
    </location>
</feature>
<evidence type="ECO:0000256" key="10">
    <source>
        <dbReference type="ARBA" id="ARBA00025631"/>
    </source>
</evidence>
<sequence length="469" mass="53366">MPFSKALNILSNLRGKSSYKEEAAAVTEIANDPEEKPEPESQPNPENSDLEHPETTKEEEPESDQKKEKPEVNETKETDEIRSDGIPEEADFSAASTSRIIQGHQVHSTLDSEDQLPDVNDTSDDEDIDNEIQELTQQQDPKDEVVPEQKEIKEGEEPQAQETKSETPSTNLRRKSLLKALPKIPKMPHFKKPRLHLRKKEVKPHQVEPIELLRDYNTIIKQQTTEEELIYVERKDKFREMKKGMFSMQQMMEKTRIQENQENRDVVPARYRDLAAAYAVQRSYHNVSMIMQGFLSGLTAAEAIFAFNFANEDLLVHGYRYMSLPVHAVFLACFTVGFVSGLDRLSPQRFTLEGFRKIFSDAGLIGVILWSIGLIATTVCISFDEELSPIIKSPNVTYRMMLMWRICSAIRAFAAAAAWLLIALRAHTDDVCLELKSLVVKDLISVEGITEENLAIIKEKLFQAMNIAQ</sequence>
<evidence type="ECO:0000256" key="12">
    <source>
        <dbReference type="SAM" id="Phobius"/>
    </source>
</evidence>
<dbReference type="PANTHER" id="PTHR28388:SF1">
    <property type="entry name" value="TRANSMEMBRANE PROTEIN 237"/>
    <property type="match status" value="1"/>
</dbReference>
<feature type="region of interest" description="Disordered" evidence="11">
    <location>
        <begin position="15"/>
        <end position="174"/>
    </location>
</feature>
<dbReference type="EMBL" id="LIAE01010269">
    <property type="protein sequence ID" value="PAV64188.1"/>
    <property type="molecule type" value="Genomic_DNA"/>
</dbReference>
<feature type="compositionally biased region" description="Polar residues" evidence="11">
    <location>
        <begin position="94"/>
        <end position="109"/>
    </location>
</feature>
<comment type="function">
    <text evidence="10">Component of the transition zone in primary cilia. Required for ciliogenesis.</text>
</comment>
<dbReference type="GO" id="GO:0060271">
    <property type="term" value="P:cilium assembly"/>
    <property type="evidence" value="ECO:0007669"/>
    <property type="project" value="TreeGrafter"/>
</dbReference>
<dbReference type="GO" id="GO:0016020">
    <property type="term" value="C:membrane"/>
    <property type="evidence" value="ECO:0007669"/>
    <property type="project" value="UniProtKB-SubCell"/>
</dbReference>
<evidence type="ECO:0000313" key="13">
    <source>
        <dbReference type="EMBL" id="PAV64188.1"/>
    </source>
</evidence>
<gene>
    <name evidence="13" type="ORF">WR25_22010</name>
</gene>
<keyword evidence="8 12" id="KW-0472">Membrane</keyword>
<evidence type="ECO:0000256" key="5">
    <source>
        <dbReference type="ARBA" id="ARBA00022794"/>
    </source>
</evidence>
<evidence type="ECO:0000256" key="7">
    <source>
        <dbReference type="ARBA" id="ARBA00023069"/>
    </source>
</evidence>